<dbReference type="Proteomes" id="UP000827549">
    <property type="component" value="Chromosome 4"/>
</dbReference>
<protein>
    <submittedName>
        <fullName evidence="1">Uncharacterized protein</fullName>
    </submittedName>
</protein>
<keyword evidence="2" id="KW-1185">Reference proteome</keyword>
<name>A0AAF1BM27_9TREE</name>
<reference evidence="1" key="1">
    <citation type="submission" date="2023-10" db="EMBL/GenBank/DDBJ databases">
        <authorList>
            <person name="Noh H."/>
        </authorList>
    </citation>
    <scope>NUCLEOTIDE SEQUENCE</scope>
    <source>
        <strain evidence="1">DUCC4014</strain>
    </source>
</reference>
<accession>A0AAF1BM27</accession>
<dbReference type="RefSeq" id="XP_062628967.1">
    <property type="nucleotide sequence ID" value="XM_062772983.1"/>
</dbReference>
<evidence type="ECO:0000313" key="2">
    <source>
        <dbReference type="Proteomes" id="UP000827549"/>
    </source>
</evidence>
<dbReference type="GeneID" id="87809638"/>
<gene>
    <name evidence="1" type="ORF">LOC62_04G006415</name>
</gene>
<proteinExistence type="predicted"/>
<sequence length="262" mass="28254">MVSEQRYLEASHVHIQAYGYNPSSPTWDSTPVPRRAAFAPLKAMVDEAPLTLDGVSIAVRQMPTSREAELSGFAVIKEIPGVGVTINGYTVPHIAMPIVLERIHACALSAVNLSFTPSPVSLRQVMLGLLRPAFPLRSVRLSIPLSPGEVPALCDFLRTRARGLEQLELNGGLLAADDIGAIAVALHANGTITRLDLFDSGALTRLQWIKVLRRAQDRGRIAVEARQFAKYAPGSGSEEISAALAEWAISGGFVWAHEYAPV</sequence>
<dbReference type="AlphaFoldDB" id="A0AAF1BM27"/>
<dbReference type="EMBL" id="CP086717">
    <property type="protein sequence ID" value="WOO82935.1"/>
    <property type="molecule type" value="Genomic_DNA"/>
</dbReference>
<organism evidence="1 2">
    <name type="scientific">Vanrija pseudolonga</name>
    <dbReference type="NCBI Taxonomy" id="143232"/>
    <lineage>
        <taxon>Eukaryota</taxon>
        <taxon>Fungi</taxon>
        <taxon>Dikarya</taxon>
        <taxon>Basidiomycota</taxon>
        <taxon>Agaricomycotina</taxon>
        <taxon>Tremellomycetes</taxon>
        <taxon>Trichosporonales</taxon>
        <taxon>Trichosporonaceae</taxon>
        <taxon>Vanrija</taxon>
    </lineage>
</organism>
<evidence type="ECO:0000313" key="1">
    <source>
        <dbReference type="EMBL" id="WOO82935.1"/>
    </source>
</evidence>